<keyword evidence="3" id="KW-1185">Reference proteome</keyword>
<dbReference type="PANTHER" id="PTHR47837">
    <property type="entry name" value="GTP PYROPHOSPHOKINASE YJBM"/>
    <property type="match status" value="1"/>
</dbReference>
<dbReference type="PANTHER" id="PTHR47837:SF2">
    <property type="entry name" value="GTP PYROPHOSPHOKINASE YWAC"/>
    <property type="match status" value="1"/>
</dbReference>
<comment type="caution">
    <text evidence="2">The sequence shown here is derived from an EMBL/GenBank/DDBJ whole genome shotgun (WGS) entry which is preliminary data.</text>
</comment>
<evidence type="ECO:0000313" key="2">
    <source>
        <dbReference type="EMBL" id="MDQ0102131.1"/>
    </source>
</evidence>
<dbReference type="Proteomes" id="UP001244563">
    <property type="component" value="Unassembled WGS sequence"/>
</dbReference>
<dbReference type="RefSeq" id="WP_306765504.1">
    <property type="nucleotide sequence ID" value="NZ_BDDW01000008.1"/>
</dbReference>
<name>A0ABT9TM59_PAENI</name>
<sequence>MSAAGAKGGGESEDVQALGELRRLRDDFTRFVMAYKFGVDEVRTKISILQEEFTHLRHYNPIEHVSSRVKTPESILDKAQPAAAGSPSTKSA</sequence>
<protein>
    <submittedName>
        <fullName evidence="2">PpGpp synthetase/RelA/SpoT-type nucleotidyltransferase</fullName>
    </submittedName>
</protein>
<accession>A0ABT9TM59</accession>
<dbReference type="InterPro" id="IPR052366">
    <property type="entry name" value="GTP_Pyrophosphokinase"/>
</dbReference>
<organism evidence="2 3">
    <name type="scientific">Paenarthrobacter nicotinovorans</name>
    <name type="common">Arthrobacter nicotinovorans</name>
    <dbReference type="NCBI Taxonomy" id="29320"/>
    <lineage>
        <taxon>Bacteria</taxon>
        <taxon>Bacillati</taxon>
        <taxon>Actinomycetota</taxon>
        <taxon>Actinomycetes</taxon>
        <taxon>Micrococcales</taxon>
        <taxon>Micrococcaceae</taxon>
        <taxon>Paenarthrobacter</taxon>
    </lineage>
</organism>
<evidence type="ECO:0000313" key="3">
    <source>
        <dbReference type="Proteomes" id="UP001244563"/>
    </source>
</evidence>
<reference evidence="2 3" key="1">
    <citation type="submission" date="2023-07" db="EMBL/GenBank/DDBJ databases">
        <title>Sorghum-associated microbial communities from plants grown in Nebraska, USA.</title>
        <authorList>
            <person name="Schachtman D."/>
        </authorList>
    </citation>
    <scope>NUCLEOTIDE SEQUENCE [LARGE SCALE GENOMIC DNA]</scope>
    <source>
        <strain evidence="2 3">CC523</strain>
    </source>
</reference>
<feature type="region of interest" description="Disordered" evidence="1">
    <location>
        <begin position="67"/>
        <end position="92"/>
    </location>
</feature>
<evidence type="ECO:0000256" key="1">
    <source>
        <dbReference type="SAM" id="MobiDB-lite"/>
    </source>
</evidence>
<dbReference type="InterPro" id="IPR043519">
    <property type="entry name" value="NT_sf"/>
</dbReference>
<dbReference type="Gene3D" id="3.30.460.10">
    <property type="entry name" value="Beta Polymerase, domain 2"/>
    <property type="match status" value="1"/>
</dbReference>
<gene>
    <name evidence="2" type="ORF">J2T10_001777</name>
</gene>
<dbReference type="SUPFAM" id="SSF81301">
    <property type="entry name" value="Nucleotidyltransferase"/>
    <property type="match status" value="1"/>
</dbReference>
<dbReference type="EMBL" id="JAUSSW010000004">
    <property type="protein sequence ID" value="MDQ0102131.1"/>
    <property type="molecule type" value="Genomic_DNA"/>
</dbReference>
<proteinExistence type="predicted"/>